<dbReference type="PANTHER" id="PTHR43060:SF15">
    <property type="entry name" value="3-HYDROXYISOBUTYRATE DEHYDROGENASE-LIKE 1, MITOCHONDRIAL-RELATED"/>
    <property type="match status" value="1"/>
</dbReference>
<evidence type="ECO:0000313" key="8">
    <source>
        <dbReference type="Proteomes" id="UP001304125"/>
    </source>
</evidence>
<evidence type="ECO:0000256" key="2">
    <source>
        <dbReference type="ARBA" id="ARBA00023002"/>
    </source>
</evidence>
<feature type="domain" description="3-hydroxyisobutyrate dehydrogenase-like NAD-binding" evidence="6">
    <location>
        <begin position="154"/>
        <end position="273"/>
    </location>
</feature>
<organism evidence="7 8">
    <name type="scientific">Demequina capsici</name>
    <dbReference type="NCBI Taxonomy" id="3075620"/>
    <lineage>
        <taxon>Bacteria</taxon>
        <taxon>Bacillati</taxon>
        <taxon>Actinomycetota</taxon>
        <taxon>Actinomycetes</taxon>
        <taxon>Micrococcales</taxon>
        <taxon>Demequinaceae</taxon>
        <taxon>Demequina</taxon>
    </lineage>
</organism>
<dbReference type="InterPro" id="IPR036291">
    <property type="entry name" value="NAD(P)-bd_dom_sf"/>
</dbReference>
<dbReference type="Proteomes" id="UP001304125">
    <property type="component" value="Chromosome"/>
</dbReference>
<dbReference type="GO" id="GO:0050661">
    <property type="term" value="F:NADP binding"/>
    <property type="evidence" value="ECO:0007669"/>
    <property type="project" value="InterPro"/>
</dbReference>
<evidence type="ECO:0000256" key="1">
    <source>
        <dbReference type="ARBA" id="ARBA00009080"/>
    </source>
</evidence>
<dbReference type="InterPro" id="IPR029154">
    <property type="entry name" value="HIBADH-like_NADP-bd"/>
</dbReference>
<dbReference type="EMBL" id="CP134879">
    <property type="protein sequence ID" value="WNM23599.1"/>
    <property type="molecule type" value="Genomic_DNA"/>
</dbReference>
<feature type="domain" description="6-phosphogluconate dehydrogenase NADP-binding" evidence="5">
    <location>
        <begin position="1"/>
        <end position="148"/>
    </location>
</feature>
<accession>A0AA96F541</accession>
<dbReference type="SUPFAM" id="SSF48179">
    <property type="entry name" value="6-phosphogluconate dehydrogenase C-terminal domain-like"/>
    <property type="match status" value="1"/>
</dbReference>
<dbReference type="Pfam" id="PF03446">
    <property type="entry name" value="NAD_binding_2"/>
    <property type="match status" value="1"/>
</dbReference>
<dbReference type="GO" id="GO:0016491">
    <property type="term" value="F:oxidoreductase activity"/>
    <property type="evidence" value="ECO:0007669"/>
    <property type="project" value="UniProtKB-KW"/>
</dbReference>
<dbReference type="SUPFAM" id="SSF51735">
    <property type="entry name" value="NAD(P)-binding Rossmann-fold domains"/>
    <property type="match status" value="1"/>
</dbReference>
<evidence type="ECO:0000256" key="3">
    <source>
        <dbReference type="ARBA" id="ARBA00023027"/>
    </source>
</evidence>
<gene>
    <name evidence="7" type="ORF">RN606_09510</name>
</gene>
<dbReference type="AlphaFoldDB" id="A0AA96F541"/>
<proteinExistence type="inferred from homology"/>
<name>A0AA96F541_9MICO</name>
<dbReference type="RefSeq" id="WP_313496629.1">
    <property type="nucleotide sequence ID" value="NZ_CP134879.1"/>
</dbReference>
<dbReference type="PIRSF" id="PIRSF000103">
    <property type="entry name" value="HIBADH"/>
    <property type="match status" value="1"/>
</dbReference>
<sequence>MALNLISATRGSTAVHVHDRSRASADPLIAAGATWHDSARSLAAAADIVILMVPELAHVRQVLEGDEGLLSGFPGDAVICVSSTVSAEGIRELAAELAEAGSPVRVVDAPVSGGEEGAREGTLSIMIGGESEDVARVVDVYSTMGTPVHLGPLGAGQIAKACNQVIVAATMAALSEAALLAERAGLDVLQLFDLLEGGYAGSRLMHVKKQRLATHDDSPSGPAKFMIKDLGVALEEGARTSAETPITRELLKIYTDLTAAGLGDRDTSAVLTYLDSVSGPNDRSGE</sequence>
<dbReference type="InterPro" id="IPR013328">
    <property type="entry name" value="6PGD_dom2"/>
</dbReference>
<comment type="similarity">
    <text evidence="1">Belongs to the HIBADH-related family.</text>
</comment>
<evidence type="ECO:0000313" key="7">
    <source>
        <dbReference type="EMBL" id="WNM23599.1"/>
    </source>
</evidence>
<dbReference type="GO" id="GO:0051287">
    <property type="term" value="F:NAD binding"/>
    <property type="evidence" value="ECO:0007669"/>
    <property type="project" value="InterPro"/>
</dbReference>
<dbReference type="InterPro" id="IPR006115">
    <property type="entry name" value="6PGDH_NADP-bd"/>
</dbReference>
<evidence type="ECO:0000259" key="6">
    <source>
        <dbReference type="Pfam" id="PF14833"/>
    </source>
</evidence>
<evidence type="ECO:0000256" key="4">
    <source>
        <dbReference type="PIRSR" id="PIRSR000103-1"/>
    </source>
</evidence>
<dbReference type="PANTHER" id="PTHR43060">
    <property type="entry name" value="3-HYDROXYISOBUTYRATE DEHYDROGENASE-LIKE 1, MITOCHONDRIAL-RELATED"/>
    <property type="match status" value="1"/>
</dbReference>
<evidence type="ECO:0000259" key="5">
    <source>
        <dbReference type="Pfam" id="PF03446"/>
    </source>
</evidence>
<keyword evidence="2 7" id="KW-0560">Oxidoreductase</keyword>
<dbReference type="InterPro" id="IPR015815">
    <property type="entry name" value="HIBADH-related"/>
</dbReference>
<dbReference type="Pfam" id="PF14833">
    <property type="entry name" value="NAD_binding_11"/>
    <property type="match status" value="1"/>
</dbReference>
<keyword evidence="8" id="KW-1185">Reference proteome</keyword>
<dbReference type="EC" id="1.1.-.-" evidence="7"/>
<feature type="active site" evidence="4">
    <location>
        <position position="160"/>
    </location>
</feature>
<protein>
    <submittedName>
        <fullName evidence="7">NAD(P)-dependent oxidoreductase</fullName>
        <ecNumber evidence="7">1.1.-.-</ecNumber>
    </submittedName>
</protein>
<dbReference type="Gene3D" id="1.10.1040.10">
    <property type="entry name" value="N-(1-d-carboxylethyl)-l-norvaline Dehydrogenase, domain 2"/>
    <property type="match status" value="1"/>
</dbReference>
<reference evidence="7 8" key="1">
    <citation type="submission" date="2023-09" db="EMBL/GenBank/DDBJ databases">
        <title>Demequina sp. a novel bacteria isolated from Capsicum annuum.</title>
        <authorList>
            <person name="Humaira Z."/>
            <person name="Lee J."/>
            <person name="Cho D."/>
        </authorList>
    </citation>
    <scope>NUCLEOTIDE SEQUENCE [LARGE SCALE GENOMIC DNA]</scope>
    <source>
        <strain evidence="7 8">OYTSA14</strain>
    </source>
</reference>
<dbReference type="InterPro" id="IPR008927">
    <property type="entry name" value="6-PGluconate_DH-like_C_sf"/>
</dbReference>
<keyword evidence="3" id="KW-0520">NAD</keyword>
<dbReference type="Gene3D" id="3.40.50.720">
    <property type="entry name" value="NAD(P)-binding Rossmann-like Domain"/>
    <property type="match status" value="1"/>
</dbReference>